<feature type="region of interest" description="Disordered" evidence="3">
    <location>
        <begin position="175"/>
        <end position="213"/>
    </location>
</feature>
<dbReference type="SUPFAM" id="SSF48498">
    <property type="entry name" value="Tetracyclin repressor-like, C-terminal domain"/>
    <property type="match status" value="1"/>
</dbReference>
<dbReference type="InterPro" id="IPR041479">
    <property type="entry name" value="TetR_CgmR_C"/>
</dbReference>
<dbReference type="InterPro" id="IPR036271">
    <property type="entry name" value="Tet_transcr_reg_TetR-rel_C_sf"/>
</dbReference>
<dbReference type="PANTHER" id="PTHR30055">
    <property type="entry name" value="HTH-TYPE TRANSCRIPTIONAL REGULATOR RUTR"/>
    <property type="match status" value="1"/>
</dbReference>
<dbReference type="InterPro" id="IPR050109">
    <property type="entry name" value="HTH-type_TetR-like_transc_reg"/>
</dbReference>
<keyword evidence="6" id="KW-1185">Reference proteome</keyword>
<keyword evidence="1 2" id="KW-0238">DNA-binding</keyword>
<name>A0A7X6MDF1_9ACTN</name>
<feature type="domain" description="HTH tetR-type" evidence="4">
    <location>
        <begin position="3"/>
        <end position="63"/>
    </location>
</feature>
<dbReference type="Proteomes" id="UP000553209">
    <property type="component" value="Unassembled WGS sequence"/>
</dbReference>
<dbReference type="AlphaFoldDB" id="A0A7X6MDF1"/>
<organism evidence="5 6">
    <name type="scientific">Nocardiopsis alborubida</name>
    <dbReference type="NCBI Taxonomy" id="146802"/>
    <lineage>
        <taxon>Bacteria</taxon>
        <taxon>Bacillati</taxon>
        <taxon>Actinomycetota</taxon>
        <taxon>Actinomycetes</taxon>
        <taxon>Streptosporangiales</taxon>
        <taxon>Nocardiopsidaceae</taxon>
        <taxon>Nocardiopsis</taxon>
    </lineage>
</organism>
<evidence type="ECO:0000256" key="2">
    <source>
        <dbReference type="PROSITE-ProRule" id="PRU00335"/>
    </source>
</evidence>
<evidence type="ECO:0000259" key="4">
    <source>
        <dbReference type="PROSITE" id="PS50977"/>
    </source>
</evidence>
<dbReference type="PANTHER" id="PTHR30055:SF148">
    <property type="entry name" value="TETR-FAMILY TRANSCRIPTIONAL REGULATOR"/>
    <property type="match status" value="1"/>
</dbReference>
<dbReference type="Gene3D" id="1.10.357.10">
    <property type="entry name" value="Tetracycline Repressor, domain 2"/>
    <property type="match status" value="1"/>
</dbReference>
<evidence type="ECO:0000256" key="3">
    <source>
        <dbReference type="SAM" id="MobiDB-lite"/>
    </source>
</evidence>
<evidence type="ECO:0000256" key="1">
    <source>
        <dbReference type="ARBA" id="ARBA00023125"/>
    </source>
</evidence>
<accession>A0A7X6MDF1</accession>
<evidence type="ECO:0000313" key="6">
    <source>
        <dbReference type="Proteomes" id="UP000553209"/>
    </source>
</evidence>
<comment type="caution">
    <text evidence="5">The sequence shown here is derived from an EMBL/GenBank/DDBJ whole genome shotgun (WGS) entry which is preliminary data.</text>
</comment>
<feature type="compositionally biased region" description="Basic and acidic residues" evidence="3">
    <location>
        <begin position="175"/>
        <end position="184"/>
    </location>
</feature>
<evidence type="ECO:0000313" key="5">
    <source>
        <dbReference type="EMBL" id="NKY99237.1"/>
    </source>
</evidence>
<protein>
    <submittedName>
        <fullName evidence="5">TetR/AcrR family transcriptional regulator</fullName>
    </submittedName>
</protein>
<sequence length="213" mass="23232">MRKSNRTQILDAAFRVVQRDGVTALTYESVAAETGLTKGGLLYHFPSREALLQALHEHLAQGWEDHLAEAAGRSAERATSRERLAAYARVAAHSSTRAELLLLLETANEPATRAPWEEVMRRWTSEPSAAPLTPEEMELFVLRLAADGLWMYESLSSGTLPPPLRRQVAEHLARAIAHGQDRGPDPAPVREQPVPDPDAPGGNPEPDPGAKAS</sequence>
<dbReference type="RefSeq" id="WP_061078649.1">
    <property type="nucleotide sequence ID" value="NZ_JAAXPG010000014.1"/>
</dbReference>
<dbReference type="Pfam" id="PF00440">
    <property type="entry name" value="TetR_N"/>
    <property type="match status" value="1"/>
</dbReference>
<dbReference type="EMBL" id="JAAXPG010000014">
    <property type="protein sequence ID" value="NKY99237.1"/>
    <property type="molecule type" value="Genomic_DNA"/>
</dbReference>
<dbReference type="InterPro" id="IPR001647">
    <property type="entry name" value="HTH_TetR"/>
</dbReference>
<proteinExistence type="predicted"/>
<reference evidence="5 6" key="1">
    <citation type="submission" date="2020-04" db="EMBL/GenBank/DDBJ databases">
        <title>MicrobeNet Type strains.</title>
        <authorList>
            <person name="Nicholson A.C."/>
        </authorList>
    </citation>
    <scope>NUCLEOTIDE SEQUENCE [LARGE SCALE GENOMIC DNA]</scope>
    <source>
        <strain evidence="5 6">ATCC 23612</strain>
    </source>
</reference>
<dbReference type="GO" id="GO:0003700">
    <property type="term" value="F:DNA-binding transcription factor activity"/>
    <property type="evidence" value="ECO:0007669"/>
    <property type="project" value="TreeGrafter"/>
</dbReference>
<gene>
    <name evidence="5" type="ORF">HGB44_16420</name>
</gene>
<feature type="DNA-binding region" description="H-T-H motif" evidence="2">
    <location>
        <begin position="26"/>
        <end position="45"/>
    </location>
</feature>
<dbReference type="PROSITE" id="PS50977">
    <property type="entry name" value="HTH_TETR_2"/>
    <property type="match status" value="1"/>
</dbReference>
<dbReference type="PRINTS" id="PR00455">
    <property type="entry name" value="HTHTETR"/>
</dbReference>
<feature type="compositionally biased region" description="Pro residues" evidence="3">
    <location>
        <begin position="194"/>
        <end position="207"/>
    </location>
</feature>
<dbReference type="GO" id="GO:0000976">
    <property type="term" value="F:transcription cis-regulatory region binding"/>
    <property type="evidence" value="ECO:0007669"/>
    <property type="project" value="TreeGrafter"/>
</dbReference>
<dbReference type="Pfam" id="PF17937">
    <property type="entry name" value="TetR_C_28"/>
    <property type="match status" value="1"/>
</dbReference>
<dbReference type="SUPFAM" id="SSF46689">
    <property type="entry name" value="Homeodomain-like"/>
    <property type="match status" value="1"/>
</dbReference>
<dbReference type="InterPro" id="IPR009057">
    <property type="entry name" value="Homeodomain-like_sf"/>
</dbReference>